<feature type="compositionally biased region" description="Pro residues" evidence="1">
    <location>
        <begin position="55"/>
        <end position="65"/>
    </location>
</feature>
<evidence type="ECO:0000313" key="2">
    <source>
        <dbReference type="EMBL" id="RDL30784.1"/>
    </source>
</evidence>
<name>A0A370TAE2_9HELO</name>
<feature type="region of interest" description="Disordered" evidence="1">
    <location>
        <begin position="1"/>
        <end position="76"/>
    </location>
</feature>
<gene>
    <name evidence="2" type="ORF">BP5553_10129</name>
</gene>
<evidence type="ECO:0000313" key="3">
    <source>
        <dbReference type="Proteomes" id="UP000254866"/>
    </source>
</evidence>
<dbReference type="EMBL" id="NPIC01000014">
    <property type="protein sequence ID" value="RDL30784.1"/>
    <property type="molecule type" value="Genomic_DNA"/>
</dbReference>
<dbReference type="GeneID" id="43602978"/>
<reference evidence="2 3" key="1">
    <citation type="journal article" date="2018" name="IMA Fungus">
        <title>IMA Genome-F 9: Draft genome sequence of Annulohypoxylon stygium, Aspergillus mulundensis, Berkeleyomyces basicola (syn. Thielaviopsis basicola), Ceratocystis smalleyi, two Cercospora beticola strains, Coleophoma cylindrospora, Fusarium fracticaudum, Phialophora cf. hyalina, and Morchella septimelata.</title>
        <authorList>
            <person name="Wingfield B.D."/>
            <person name="Bills G.F."/>
            <person name="Dong Y."/>
            <person name="Huang W."/>
            <person name="Nel W.J."/>
            <person name="Swalarsk-Parry B.S."/>
            <person name="Vaghefi N."/>
            <person name="Wilken P.M."/>
            <person name="An Z."/>
            <person name="de Beer Z.W."/>
            <person name="De Vos L."/>
            <person name="Chen L."/>
            <person name="Duong T.A."/>
            <person name="Gao Y."/>
            <person name="Hammerbacher A."/>
            <person name="Kikkert J.R."/>
            <person name="Li Y."/>
            <person name="Li H."/>
            <person name="Li K."/>
            <person name="Li Q."/>
            <person name="Liu X."/>
            <person name="Ma X."/>
            <person name="Naidoo K."/>
            <person name="Pethybridge S.J."/>
            <person name="Sun J."/>
            <person name="Steenkamp E.T."/>
            <person name="van der Nest M.A."/>
            <person name="van Wyk S."/>
            <person name="Wingfield M.J."/>
            <person name="Xiong C."/>
            <person name="Yue Q."/>
            <person name="Zhang X."/>
        </authorList>
    </citation>
    <scope>NUCLEOTIDE SEQUENCE [LARGE SCALE GENOMIC DNA]</scope>
    <source>
        <strain evidence="2 3">BP 5553</strain>
    </source>
</reference>
<sequence length="356" mass="38592">MPRKLPWGKGSSAPSALPRPTSGIPNHTPKRQRLEKVDPGSDTDDGPRQELRPPSTSPPPGPPPESFMNEGMEHDDKYRMVEDEFFSVAQRFTVHLHAAEYKRQEKLAKARNAEAITSISRPVTGKMSDQTSRKLASANRSKTQKGLLEGFASDDSDDDDNLPYVGTSLHGLMDSPRKITSLLKVGSIGATTRAAAGFNKPAASRNLPAQATSRLPGFPSASHSSKLSKFRGHSPTITSNDDDDLDAPILAPKLGSPATKPTFKRRTLSDAPPIASPSRNVPGIKVEPIPASISSIKSFHSTASATRLVKVETNNTTISGSSNSKLSRLDHARRQKVKQELDQQKNKKLDEIPTFL</sequence>
<evidence type="ECO:0000256" key="1">
    <source>
        <dbReference type="SAM" id="MobiDB-lite"/>
    </source>
</evidence>
<accession>A0A370TAE2</accession>
<feature type="region of interest" description="Disordered" evidence="1">
    <location>
        <begin position="123"/>
        <end position="142"/>
    </location>
</feature>
<dbReference type="Proteomes" id="UP000254866">
    <property type="component" value="Unassembled WGS sequence"/>
</dbReference>
<protein>
    <submittedName>
        <fullName evidence="2">Uncharacterized protein</fullName>
    </submittedName>
</protein>
<feature type="compositionally biased region" description="Basic and acidic residues" evidence="1">
    <location>
        <begin position="32"/>
        <end position="51"/>
    </location>
</feature>
<feature type="region of interest" description="Disordered" evidence="1">
    <location>
        <begin position="315"/>
        <end position="356"/>
    </location>
</feature>
<feature type="compositionally biased region" description="Polar residues" evidence="1">
    <location>
        <begin position="123"/>
        <end position="141"/>
    </location>
</feature>
<proteinExistence type="predicted"/>
<feature type="compositionally biased region" description="Low complexity" evidence="1">
    <location>
        <begin position="315"/>
        <end position="324"/>
    </location>
</feature>
<feature type="compositionally biased region" description="Basic and acidic residues" evidence="1">
    <location>
        <begin position="327"/>
        <end position="356"/>
    </location>
</feature>
<dbReference type="RefSeq" id="XP_031865160.1">
    <property type="nucleotide sequence ID" value="XM_032018752.1"/>
</dbReference>
<dbReference type="STRING" id="2656787.A0A370TAE2"/>
<dbReference type="OrthoDB" id="5374569at2759"/>
<feature type="region of interest" description="Disordered" evidence="1">
    <location>
        <begin position="213"/>
        <end position="282"/>
    </location>
</feature>
<dbReference type="AlphaFoldDB" id="A0A370TAE2"/>
<comment type="caution">
    <text evidence="2">The sequence shown here is derived from an EMBL/GenBank/DDBJ whole genome shotgun (WGS) entry which is preliminary data.</text>
</comment>
<organism evidence="2 3">
    <name type="scientific">Venustampulla echinocandica</name>
    <dbReference type="NCBI Taxonomy" id="2656787"/>
    <lineage>
        <taxon>Eukaryota</taxon>
        <taxon>Fungi</taxon>
        <taxon>Dikarya</taxon>
        <taxon>Ascomycota</taxon>
        <taxon>Pezizomycotina</taxon>
        <taxon>Leotiomycetes</taxon>
        <taxon>Helotiales</taxon>
        <taxon>Pleuroascaceae</taxon>
        <taxon>Venustampulla</taxon>
    </lineage>
</organism>
<keyword evidence="3" id="KW-1185">Reference proteome</keyword>